<reference evidence="2 3" key="1">
    <citation type="submission" date="2022-03" db="EMBL/GenBank/DDBJ databases">
        <authorList>
            <person name="Brunel B."/>
        </authorList>
    </citation>
    <scope>NUCLEOTIDE SEQUENCE [LARGE SCALE GENOMIC DNA]</scope>
    <source>
        <strain evidence="2">STM5069sample</strain>
    </source>
</reference>
<evidence type="ECO:0000313" key="3">
    <source>
        <dbReference type="Proteomes" id="UP001153050"/>
    </source>
</evidence>
<dbReference type="Proteomes" id="UP001153050">
    <property type="component" value="Unassembled WGS sequence"/>
</dbReference>
<comment type="caution">
    <text evidence="2">The sequence shown here is derived from an EMBL/GenBank/DDBJ whole genome shotgun (WGS) entry which is preliminary data.</text>
</comment>
<dbReference type="EMBL" id="CAKXZT010000169">
    <property type="protein sequence ID" value="CAH2408782.1"/>
    <property type="molecule type" value="Genomic_DNA"/>
</dbReference>
<gene>
    <name evidence="2" type="ORF">MES5069_700010</name>
</gene>
<protein>
    <submittedName>
        <fullName evidence="2">Uncharacterized protein</fullName>
    </submittedName>
</protein>
<name>A0ABM9EHE5_9HYPH</name>
<proteinExistence type="predicted"/>
<accession>A0ABM9EHE5</accession>
<feature type="region of interest" description="Disordered" evidence="1">
    <location>
        <begin position="21"/>
        <end position="55"/>
    </location>
</feature>
<evidence type="ECO:0000313" key="2">
    <source>
        <dbReference type="EMBL" id="CAH2408782.1"/>
    </source>
</evidence>
<sequence length="78" mass="8507">MPVLRRTHDRHRGIRTVETAARTAGQNGDEPGELSMTRHGMVHPSATGIQPPVMDPRASVVIIDADRARPSSRLRAST</sequence>
<organism evidence="2 3">
    <name type="scientific">Mesorhizobium escarrei</name>
    <dbReference type="NCBI Taxonomy" id="666018"/>
    <lineage>
        <taxon>Bacteria</taxon>
        <taxon>Pseudomonadati</taxon>
        <taxon>Pseudomonadota</taxon>
        <taxon>Alphaproteobacteria</taxon>
        <taxon>Hyphomicrobiales</taxon>
        <taxon>Phyllobacteriaceae</taxon>
        <taxon>Mesorhizobium</taxon>
    </lineage>
</organism>
<keyword evidence="3" id="KW-1185">Reference proteome</keyword>
<evidence type="ECO:0000256" key="1">
    <source>
        <dbReference type="SAM" id="MobiDB-lite"/>
    </source>
</evidence>